<evidence type="ECO:0000313" key="2">
    <source>
        <dbReference type="Proteomes" id="UP001231649"/>
    </source>
</evidence>
<evidence type="ECO:0000313" key="1">
    <source>
        <dbReference type="EMBL" id="KAJ8706287.1"/>
    </source>
</evidence>
<accession>A0ACC2Q494</accession>
<reference evidence="1" key="1">
    <citation type="submission" date="2023-03" db="EMBL/GenBank/DDBJ databases">
        <title>Chromosome-level genomes of two armyworms, Mythimna separata and Mythimna loreyi, provide insights into the biosynthesis and reception of sex pheromones.</title>
        <authorList>
            <person name="Zhao H."/>
        </authorList>
    </citation>
    <scope>NUCLEOTIDE SEQUENCE</scope>
    <source>
        <strain evidence="1">BeijingLab</strain>
    </source>
</reference>
<protein>
    <submittedName>
        <fullName evidence="1">Uncharacterized protein</fullName>
    </submittedName>
</protein>
<sequence length="147" mass="16904">MIFDHSYNLENWIEHDQNKIHYHHHFSRKTVHRIPTTLVRSSFHLVGGLPTLRLPVRGRHSRTFRPQRPSVLRAMCPAHCNLSLAILFAMSATFLLLQISSFLIGSCKEIPSIALSIALWVTLNLPMSKFCSLCLCYYTRSKIKGPF</sequence>
<keyword evidence="2" id="KW-1185">Reference proteome</keyword>
<comment type="caution">
    <text evidence="1">The sequence shown here is derived from an EMBL/GenBank/DDBJ whole genome shotgun (WGS) entry which is preliminary data.</text>
</comment>
<gene>
    <name evidence="1" type="ORF">PYW08_010913</name>
</gene>
<dbReference type="Proteomes" id="UP001231649">
    <property type="component" value="Chromosome 28"/>
</dbReference>
<organism evidence="1 2">
    <name type="scientific">Mythimna loreyi</name>
    <dbReference type="NCBI Taxonomy" id="667449"/>
    <lineage>
        <taxon>Eukaryota</taxon>
        <taxon>Metazoa</taxon>
        <taxon>Ecdysozoa</taxon>
        <taxon>Arthropoda</taxon>
        <taxon>Hexapoda</taxon>
        <taxon>Insecta</taxon>
        <taxon>Pterygota</taxon>
        <taxon>Neoptera</taxon>
        <taxon>Endopterygota</taxon>
        <taxon>Lepidoptera</taxon>
        <taxon>Glossata</taxon>
        <taxon>Ditrysia</taxon>
        <taxon>Noctuoidea</taxon>
        <taxon>Noctuidae</taxon>
        <taxon>Noctuinae</taxon>
        <taxon>Hadenini</taxon>
        <taxon>Mythimna</taxon>
    </lineage>
</organism>
<dbReference type="EMBL" id="CM056804">
    <property type="protein sequence ID" value="KAJ8706287.1"/>
    <property type="molecule type" value="Genomic_DNA"/>
</dbReference>
<name>A0ACC2Q494_9NEOP</name>
<proteinExistence type="predicted"/>